<dbReference type="Pfam" id="PF13561">
    <property type="entry name" value="adh_short_C2"/>
    <property type="match status" value="1"/>
</dbReference>
<keyword evidence="2" id="KW-0560">Oxidoreductase</keyword>
<organism evidence="3">
    <name type="scientific">freshwater metagenome</name>
    <dbReference type="NCBI Taxonomy" id="449393"/>
    <lineage>
        <taxon>unclassified sequences</taxon>
        <taxon>metagenomes</taxon>
        <taxon>ecological metagenomes</taxon>
    </lineage>
</organism>
<evidence type="ECO:0000313" key="3">
    <source>
        <dbReference type="EMBL" id="CAB4556238.1"/>
    </source>
</evidence>
<reference evidence="3" key="1">
    <citation type="submission" date="2020-05" db="EMBL/GenBank/DDBJ databases">
        <authorList>
            <person name="Chiriac C."/>
            <person name="Salcher M."/>
            <person name="Ghai R."/>
            <person name="Kavagutti S V."/>
        </authorList>
    </citation>
    <scope>NUCLEOTIDE SEQUENCE</scope>
</reference>
<evidence type="ECO:0000256" key="2">
    <source>
        <dbReference type="ARBA" id="ARBA00023002"/>
    </source>
</evidence>
<dbReference type="GO" id="GO:0016491">
    <property type="term" value="F:oxidoreductase activity"/>
    <property type="evidence" value="ECO:0007669"/>
    <property type="project" value="UniProtKB-KW"/>
</dbReference>
<comment type="similarity">
    <text evidence="1">Belongs to the short-chain dehydrogenases/reductases (SDR) family.</text>
</comment>
<name>A0A6J6D382_9ZZZZ</name>
<dbReference type="PRINTS" id="PR00081">
    <property type="entry name" value="GDHRDH"/>
</dbReference>
<dbReference type="Gene3D" id="3.40.50.720">
    <property type="entry name" value="NAD(P)-binding Rossmann-like Domain"/>
    <property type="match status" value="1"/>
</dbReference>
<dbReference type="PRINTS" id="PR00080">
    <property type="entry name" value="SDRFAMILY"/>
</dbReference>
<evidence type="ECO:0000256" key="1">
    <source>
        <dbReference type="ARBA" id="ARBA00006484"/>
    </source>
</evidence>
<accession>A0A6J6D382</accession>
<dbReference type="InterPro" id="IPR051122">
    <property type="entry name" value="SDR_DHRS6-like"/>
</dbReference>
<dbReference type="PANTHER" id="PTHR43477:SF1">
    <property type="entry name" value="DIHYDROANTICAPSIN 7-DEHYDROGENASE"/>
    <property type="match status" value="1"/>
</dbReference>
<proteinExistence type="inferred from homology"/>
<dbReference type="AlphaFoldDB" id="A0A6J6D382"/>
<dbReference type="InterPro" id="IPR002347">
    <property type="entry name" value="SDR_fam"/>
</dbReference>
<dbReference type="EMBL" id="CAEZSV010000138">
    <property type="protein sequence ID" value="CAB4556238.1"/>
    <property type="molecule type" value="Genomic_DNA"/>
</dbReference>
<dbReference type="InterPro" id="IPR020904">
    <property type="entry name" value="Sc_DH/Rdtase_CS"/>
</dbReference>
<dbReference type="PANTHER" id="PTHR43477">
    <property type="entry name" value="DIHYDROANTICAPSIN 7-DEHYDROGENASE"/>
    <property type="match status" value="1"/>
</dbReference>
<dbReference type="FunFam" id="3.40.50.720:FF:000084">
    <property type="entry name" value="Short-chain dehydrogenase reductase"/>
    <property type="match status" value="1"/>
</dbReference>
<dbReference type="PROSITE" id="PS00061">
    <property type="entry name" value="ADH_SHORT"/>
    <property type="match status" value="1"/>
</dbReference>
<gene>
    <name evidence="3" type="ORF">UFOPK1506_00772</name>
</gene>
<dbReference type="SUPFAM" id="SSF51735">
    <property type="entry name" value="NAD(P)-binding Rossmann-fold domains"/>
    <property type="match status" value="1"/>
</dbReference>
<protein>
    <submittedName>
        <fullName evidence="3">Unannotated protein</fullName>
    </submittedName>
</protein>
<dbReference type="CDD" id="cd05233">
    <property type="entry name" value="SDR_c"/>
    <property type="match status" value="1"/>
</dbReference>
<sequence>MSERGIDLEFAGLTAVITGAASGIGLATAQLLHQRGASIIGLDLNEGELKNFAQWIQCDVSSSDSVAQAFAEVQKLTPVIDVLINNAAIGSTGTVESESEENWQKVFNINVFGVARVSKLAIPLLRKSKFPAIVNTCSVAAVAGIPNRAIYAASKGAIRTLTFSMACDLLKDRIRVNCVNPGTADTPWVQRLLSQTNDPAAERERLEARQPWGRLVSADEVASSIAYLASPRQGSTTATEISVDGGMLNLRVPK</sequence>
<dbReference type="InterPro" id="IPR036291">
    <property type="entry name" value="NAD(P)-bd_dom_sf"/>
</dbReference>